<dbReference type="Pfam" id="PF00628">
    <property type="entry name" value="PHD"/>
    <property type="match status" value="1"/>
</dbReference>
<gene>
    <name evidence="7" type="ORF">AQUCO_01400029v1</name>
</gene>
<evidence type="ECO:0000256" key="2">
    <source>
        <dbReference type="ARBA" id="ARBA00022771"/>
    </source>
</evidence>
<evidence type="ECO:0000256" key="3">
    <source>
        <dbReference type="ARBA" id="ARBA00022833"/>
    </source>
</evidence>
<protein>
    <recommendedName>
        <fullName evidence="6">Zinc finger PHD-type domain-containing protein</fullName>
    </recommendedName>
</protein>
<dbReference type="FunCoup" id="A0A2G5DU45">
    <property type="interactions" value="333"/>
</dbReference>
<keyword evidence="5" id="KW-0804">Transcription</keyword>
<dbReference type="InterPro" id="IPR057765">
    <property type="entry name" value="MS1-like_ubiquitin"/>
</dbReference>
<evidence type="ECO:0000256" key="5">
    <source>
        <dbReference type="ARBA" id="ARBA00023163"/>
    </source>
</evidence>
<keyword evidence="8" id="KW-1185">Reference proteome</keyword>
<dbReference type="PANTHER" id="PTHR46201">
    <property type="entry name" value="PHD FINGER PROTEIN MALE MEIOCYTE DEATH 1-RELATED"/>
    <property type="match status" value="1"/>
</dbReference>
<evidence type="ECO:0000259" key="6">
    <source>
        <dbReference type="SMART" id="SM00249"/>
    </source>
</evidence>
<reference evidence="7 8" key="1">
    <citation type="submission" date="2017-09" db="EMBL/GenBank/DDBJ databases">
        <title>WGS assembly of Aquilegia coerulea Goldsmith.</title>
        <authorList>
            <person name="Hodges S."/>
            <person name="Kramer E."/>
            <person name="Nordborg M."/>
            <person name="Tomkins J."/>
            <person name="Borevitz J."/>
            <person name="Derieg N."/>
            <person name="Yan J."/>
            <person name="Mihaltcheva S."/>
            <person name="Hayes R.D."/>
            <person name="Rokhsar D."/>
        </authorList>
    </citation>
    <scope>NUCLEOTIDE SEQUENCE [LARGE SCALE GENOMIC DNA]</scope>
    <source>
        <strain evidence="8">cv. Goldsmith</strain>
    </source>
</reference>
<dbReference type="CDD" id="cd15556">
    <property type="entry name" value="PHD_MMD1_like"/>
    <property type="match status" value="1"/>
</dbReference>
<evidence type="ECO:0000256" key="4">
    <source>
        <dbReference type="ARBA" id="ARBA00023015"/>
    </source>
</evidence>
<dbReference type="Pfam" id="PF25874">
    <property type="entry name" value="WHD_plant_repro"/>
    <property type="match status" value="1"/>
</dbReference>
<dbReference type="PANTHER" id="PTHR46201:SF3">
    <property type="entry name" value="OS01G0877500 PROTEIN"/>
    <property type="match status" value="1"/>
</dbReference>
<evidence type="ECO:0000313" key="7">
    <source>
        <dbReference type="EMBL" id="PIA47030.1"/>
    </source>
</evidence>
<dbReference type="InParanoid" id="A0A2G5DU45"/>
<dbReference type="EMBL" id="KZ305031">
    <property type="protein sequence ID" value="PIA47030.1"/>
    <property type="molecule type" value="Genomic_DNA"/>
</dbReference>
<dbReference type="InterPro" id="IPR058054">
    <property type="entry name" value="Znf_MS1-like"/>
</dbReference>
<dbReference type="SUPFAM" id="SSF57903">
    <property type="entry name" value="FYVE/PHD zinc finger"/>
    <property type="match status" value="1"/>
</dbReference>
<keyword evidence="3" id="KW-0862">Zinc</keyword>
<keyword evidence="2" id="KW-0863">Zinc-finger</keyword>
<feature type="domain" description="Zinc finger PHD-type" evidence="6">
    <location>
        <begin position="628"/>
        <end position="674"/>
    </location>
</feature>
<dbReference type="InterPro" id="IPR059080">
    <property type="entry name" value="WHD_PTC1"/>
</dbReference>
<evidence type="ECO:0000313" key="8">
    <source>
        <dbReference type="Proteomes" id="UP000230069"/>
    </source>
</evidence>
<dbReference type="Gene3D" id="3.30.40.10">
    <property type="entry name" value="Zinc/RING finger domain, C3HC4 (zinc finger)"/>
    <property type="match status" value="1"/>
</dbReference>
<accession>A0A2G5DU45</accession>
<dbReference type="InterPro" id="IPR013083">
    <property type="entry name" value="Znf_RING/FYVE/PHD"/>
</dbReference>
<dbReference type="STRING" id="218851.A0A2G5DU45"/>
<evidence type="ECO:0000256" key="1">
    <source>
        <dbReference type="ARBA" id="ARBA00022723"/>
    </source>
</evidence>
<dbReference type="OrthoDB" id="436852at2759"/>
<dbReference type="Proteomes" id="UP000230069">
    <property type="component" value="Unassembled WGS sequence"/>
</dbReference>
<name>A0A2G5DU45_AQUCA</name>
<dbReference type="GO" id="GO:0008270">
    <property type="term" value="F:zinc ion binding"/>
    <property type="evidence" value="ECO:0007669"/>
    <property type="project" value="UniProtKB-KW"/>
</dbReference>
<dbReference type="InterPro" id="IPR019786">
    <property type="entry name" value="Zinc_finger_PHD-type_CS"/>
</dbReference>
<dbReference type="PROSITE" id="PS01359">
    <property type="entry name" value="ZF_PHD_1"/>
    <property type="match status" value="1"/>
</dbReference>
<dbReference type="InterPro" id="IPR019787">
    <property type="entry name" value="Znf_PHD-finger"/>
</dbReference>
<keyword evidence="1" id="KW-0479">Metal-binding</keyword>
<sequence>MVVNGRPLKRMNTRITADLNDFLTFPNSDSSSYVGPFRSNIRAFLTKHAHLLPPPPPPPPSSIFPCLLSWQIFFRIGHSPINDFDSSSPEIVTLDVVEEDVTRSRSIYCDQCRVIGWSGHPVSGKRYHFIIRRNNNNNNNSSLNDGHQKSCTNCGILLPLSDIRCKSCHSDLNAVDFQDWMQSQLEDTTHLLHAVIHGNGYGHLLRVNGREGGSTFLSGFHIMDFWDRLCKTLGARKISVMDVSKKYGLEFRLLHAITNGHTWYGNWGFEFGSGSFALTIDAYRKAVDFLSKIPLSLFFQGRKPRTRLQDVITFYQALSECQLSSIRELFCFLIGLLRNAERSQSQVASKNKKYGSCSQVLCTWTREDIERVQLSMIKVLQVAGRSCWVSWRALKGATYKLASSELLDYCLKVLGGLVFDDGRMVLSRCNPETDAIEYRLVSRNDMQDVLSAVGSNCPSKDHLLRDVKYLFDALLNPHTMLSYRPKATREQAVCSAMILLDCKQFVKDYESGRVAITNPFALTLSCQVEIIEQPADYTNPPPEPVYLPLNATIANLKIEATKAFQDVYPLFNRFQVEELCGYDQVEESNQLKILVGHTGLVKVRGRFLLLHGLEHFRVERGTESWSVNCLCGAKDDDGERMLACDACGIWQHTRCVGINDLNPVPERFLCIKCSGMQLSSKYSKPGWRVACRSREKDGNRIPLLTTPSRMEFPNNCRMFTFSSKTGVPPNTDTKFKDNSFDAAQNYSSKSESPTQSGTSGISSCKEETFDVDTYFSDIGPLKCFSKMESPNLSGTTSDETSAVLDTCSSIPAESAIASQCCLVHADHHVV</sequence>
<dbReference type="InterPro" id="IPR001965">
    <property type="entry name" value="Znf_PHD"/>
</dbReference>
<dbReference type="AlphaFoldDB" id="A0A2G5DU45"/>
<dbReference type="SMART" id="SM00249">
    <property type="entry name" value="PHD"/>
    <property type="match status" value="1"/>
</dbReference>
<organism evidence="7 8">
    <name type="scientific">Aquilegia coerulea</name>
    <name type="common">Rocky mountain columbine</name>
    <dbReference type="NCBI Taxonomy" id="218851"/>
    <lineage>
        <taxon>Eukaryota</taxon>
        <taxon>Viridiplantae</taxon>
        <taxon>Streptophyta</taxon>
        <taxon>Embryophyta</taxon>
        <taxon>Tracheophyta</taxon>
        <taxon>Spermatophyta</taxon>
        <taxon>Magnoliopsida</taxon>
        <taxon>Ranunculales</taxon>
        <taxon>Ranunculaceae</taxon>
        <taxon>Thalictroideae</taxon>
        <taxon>Aquilegia</taxon>
    </lineage>
</organism>
<proteinExistence type="predicted"/>
<dbReference type="Pfam" id="PF25565">
    <property type="entry name" value="Ubiquitin_At1g33420"/>
    <property type="match status" value="1"/>
</dbReference>
<keyword evidence="4" id="KW-0805">Transcription regulation</keyword>
<dbReference type="InterPro" id="IPR011011">
    <property type="entry name" value="Znf_FYVE_PHD"/>
</dbReference>